<feature type="region of interest" description="Disordered" evidence="2">
    <location>
        <begin position="102"/>
        <end position="139"/>
    </location>
</feature>
<keyword evidence="1" id="KW-0175">Coiled coil</keyword>
<dbReference type="EMBL" id="JBBPFD010000002">
    <property type="protein sequence ID" value="KAK7940172.1"/>
    <property type="molecule type" value="Genomic_DNA"/>
</dbReference>
<gene>
    <name evidence="3" type="ORF">WMY93_003498</name>
</gene>
<feature type="compositionally biased region" description="Polar residues" evidence="2">
    <location>
        <begin position="118"/>
        <end position="128"/>
    </location>
</feature>
<feature type="compositionally biased region" description="Basic and acidic residues" evidence="2">
    <location>
        <begin position="102"/>
        <end position="111"/>
    </location>
</feature>
<evidence type="ECO:0000313" key="3">
    <source>
        <dbReference type="EMBL" id="KAK7940172.1"/>
    </source>
</evidence>
<protein>
    <recommendedName>
        <fullName evidence="5">Paralemmin</fullName>
    </recommendedName>
</protein>
<organism evidence="3 4">
    <name type="scientific">Mugilogobius chulae</name>
    <name type="common">yellowstripe goby</name>
    <dbReference type="NCBI Taxonomy" id="88201"/>
    <lineage>
        <taxon>Eukaryota</taxon>
        <taxon>Metazoa</taxon>
        <taxon>Chordata</taxon>
        <taxon>Craniata</taxon>
        <taxon>Vertebrata</taxon>
        <taxon>Euteleostomi</taxon>
        <taxon>Actinopterygii</taxon>
        <taxon>Neopterygii</taxon>
        <taxon>Teleostei</taxon>
        <taxon>Neoteleostei</taxon>
        <taxon>Acanthomorphata</taxon>
        <taxon>Gobiaria</taxon>
        <taxon>Gobiiformes</taxon>
        <taxon>Gobioidei</taxon>
        <taxon>Gobiidae</taxon>
        <taxon>Gobionellinae</taxon>
        <taxon>Mugilogobius</taxon>
    </lineage>
</organism>
<accession>A0AAW0Q019</accession>
<sequence>MAQRMYHESGQDGRSVLGMLAVQVEKDPKTGATIVRSVTPVSGGPGAQTTSTIFDDGRKSIHAVGNSTAQPSSEELGQILKVIDGVGMTALLDDVSITPTRETAKVQDTKRGQGKGIYSNQPLSSVSNAKDPYSKEKSRIENVPKTIAATEVRQKTLVTDSSHKVEATESEMLCEGPVTLMFMGYTDGRTDGEASGAEEPQGMLTAERVIITDDGEELMIGQDSAAPAHKPTDDKAGQKKAPKEVKSVFQDVPLEGKSEEGPKTEEDGENGQQTSESLEGQEKPKRKSCQCCTVM</sequence>
<feature type="compositionally biased region" description="Basic and acidic residues" evidence="2">
    <location>
        <begin position="254"/>
        <end position="265"/>
    </location>
</feature>
<evidence type="ECO:0000256" key="1">
    <source>
        <dbReference type="ARBA" id="ARBA00023054"/>
    </source>
</evidence>
<dbReference type="GO" id="GO:0016020">
    <property type="term" value="C:membrane"/>
    <property type="evidence" value="ECO:0007669"/>
    <property type="project" value="InterPro"/>
</dbReference>
<dbReference type="GO" id="GO:0008360">
    <property type="term" value="P:regulation of cell shape"/>
    <property type="evidence" value="ECO:0007669"/>
    <property type="project" value="InterPro"/>
</dbReference>
<proteinExistence type="predicted"/>
<feature type="compositionally biased region" description="Basic and acidic residues" evidence="2">
    <location>
        <begin position="230"/>
        <end position="246"/>
    </location>
</feature>
<evidence type="ECO:0000313" key="4">
    <source>
        <dbReference type="Proteomes" id="UP001460270"/>
    </source>
</evidence>
<dbReference type="Proteomes" id="UP001460270">
    <property type="component" value="Unassembled WGS sequence"/>
</dbReference>
<name>A0AAW0Q019_9GOBI</name>
<feature type="region of interest" description="Disordered" evidence="2">
    <location>
        <begin position="223"/>
        <end position="295"/>
    </location>
</feature>
<reference evidence="4" key="1">
    <citation type="submission" date="2024-04" db="EMBL/GenBank/DDBJ databases">
        <title>Salinicola lusitanus LLJ914,a marine bacterium isolated from the Okinawa Trough.</title>
        <authorList>
            <person name="Li J."/>
        </authorList>
    </citation>
    <scope>NUCLEOTIDE SEQUENCE [LARGE SCALE GENOMIC DNA]</scope>
</reference>
<dbReference type="Pfam" id="PF03285">
    <property type="entry name" value="Paralemmin"/>
    <property type="match status" value="1"/>
</dbReference>
<evidence type="ECO:0008006" key="5">
    <source>
        <dbReference type="Google" id="ProtNLM"/>
    </source>
</evidence>
<dbReference type="AlphaFoldDB" id="A0AAW0Q019"/>
<evidence type="ECO:0000256" key="2">
    <source>
        <dbReference type="SAM" id="MobiDB-lite"/>
    </source>
</evidence>
<dbReference type="InterPro" id="IPR004965">
    <property type="entry name" value="Paralemmin"/>
</dbReference>
<keyword evidence="4" id="KW-1185">Reference proteome</keyword>
<comment type="caution">
    <text evidence="3">The sequence shown here is derived from an EMBL/GenBank/DDBJ whole genome shotgun (WGS) entry which is preliminary data.</text>
</comment>